<keyword evidence="3" id="KW-1185">Reference proteome</keyword>
<dbReference type="EMBL" id="AUND01000001">
    <property type="protein sequence ID" value="KEO56006.1"/>
    <property type="molecule type" value="Genomic_DNA"/>
</dbReference>
<evidence type="ECO:0000313" key="2">
    <source>
        <dbReference type="EMBL" id="KEO56006.1"/>
    </source>
</evidence>
<protein>
    <submittedName>
        <fullName evidence="2">Uncharacterized protein</fullName>
    </submittedName>
</protein>
<sequence>MSETLDKLQARLNALEDEIEQEWDRRRDAMQFHLDRNKVVFEKNVRDAHRKARVRLWQFLKYTRPMVVLSAPVIYALIVPFVLLDLFVTVYQAICFPIYKIAKVKRSDHIAIDRQHLAYLNGLQKLNCVYCGYCNGLLSYVREVAGRTEQYWCPIKHARRVKGPHLRYRDFVEYADAEAFQSQTMRLRNALRQMKD</sequence>
<comment type="caution">
    <text evidence="2">The sequence shown here is derived from an EMBL/GenBank/DDBJ whole genome shotgun (WGS) entry which is preliminary data.</text>
</comment>
<evidence type="ECO:0000256" key="1">
    <source>
        <dbReference type="SAM" id="Phobius"/>
    </source>
</evidence>
<keyword evidence="1" id="KW-0472">Membrane</keyword>
<dbReference type="Proteomes" id="UP000027432">
    <property type="component" value="Unassembled WGS sequence"/>
</dbReference>
<evidence type="ECO:0000313" key="3">
    <source>
        <dbReference type="Proteomes" id="UP000027432"/>
    </source>
</evidence>
<keyword evidence="1" id="KW-1133">Transmembrane helix</keyword>
<feature type="transmembrane region" description="Helical" evidence="1">
    <location>
        <begin position="73"/>
        <end position="99"/>
    </location>
</feature>
<accession>A0A074JED8</accession>
<dbReference type="OrthoDB" id="9795505at2"/>
<dbReference type="AlphaFoldDB" id="A0A074JED8"/>
<reference evidence="2 3" key="1">
    <citation type="submission" date="2013-07" db="EMBL/GenBank/DDBJ databases">
        <title>Thioclava pacifica DSM 10166 Genome Sequencing.</title>
        <authorList>
            <person name="Lai Q."/>
            <person name="Shao Z."/>
        </authorList>
    </citation>
    <scope>NUCLEOTIDE SEQUENCE [LARGE SCALE GENOMIC DNA]</scope>
    <source>
        <strain evidence="2 3">DSM 10166</strain>
    </source>
</reference>
<name>A0A074JED8_9RHOB</name>
<gene>
    <name evidence="2" type="ORF">TP2_00370</name>
</gene>
<dbReference type="eggNOG" id="ENOG502ZU8H">
    <property type="taxonomic scope" value="Bacteria"/>
</dbReference>
<dbReference type="STRING" id="1353537.TP2_00370"/>
<organism evidence="2 3">
    <name type="scientific">Thioclava pacifica DSM 10166</name>
    <dbReference type="NCBI Taxonomy" id="1353537"/>
    <lineage>
        <taxon>Bacteria</taxon>
        <taxon>Pseudomonadati</taxon>
        <taxon>Pseudomonadota</taxon>
        <taxon>Alphaproteobacteria</taxon>
        <taxon>Rhodobacterales</taxon>
        <taxon>Paracoccaceae</taxon>
        <taxon>Thioclava</taxon>
    </lineage>
</organism>
<dbReference type="RefSeq" id="WP_038072165.1">
    <property type="nucleotide sequence ID" value="NZ_AUND01000001.1"/>
</dbReference>
<keyword evidence="1" id="KW-0812">Transmembrane</keyword>
<proteinExistence type="predicted"/>